<evidence type="ECO:0000313" key="4">
    <source>
        <dbReference type="Proteomes" id="UP001479436"/>
    </source>
</evidence>
<dbReference type="Pfam" id="PF01237">
    <property type="entry name" value="Oxysterol_BP"/>
    <property type="match status" value="1"/>
</dbReference>
<dbReference type="InterPro" id="IPR000648">
    <property type="entry name" value="Oxysterol-bd"/>
</dbReference>
<dbReference type="PROSITE" id="PS01013">
    <property type="entry name" value="OSBP"/>
    <property type="match status" value="1"/>
</dbReference>
<dbReference type="PANTHER" id="PTHR10972">
    <property type="entry name" value="OXYSTEROL-BINDING PROTEIN-RELATED"/>
    <property type="match status" value="1"/>
</dbReference>
<proteinExistence type="inferred from homology"/>
<reference evidence="3 4" key="1">
    <citation type="submission" date="2023-04" db="EMBL/GenBank/DDBJ databases">
        <title>Genome of Basidiobolus ranarum AG-B5.</title>
        <authorList>
            <person name="Stajich J.E."/>
            <person name="Carter-House D."/>
            <person name="Gryganskyi A."/>
        </authorList>
    </citation>
    <scope>NUCLEOTIDE SEQUENCE [LARGE SCALE GENOMIC DNA]</scope>
    <source>
        <strain evidence="3 4">AG-B5</strain>
    </source>
</reference>
<evidence type="ECO:0000313" key="3">
    <source>
        <dbReference type="EMBL" id="KAK9766304.1"/>
    </source>
</evidence>
<dbReference type="Gene3D" id="3.30.70.3490">
    <property type="match status" value="1"/>
</dbReference>
<dbReference type="InterPro" id="IPR018494">
    <property type="entry name" value="Oxysterol-bd_CS"/>
</dbReference>
<dbReference type="Gene3D" id="1.10.287.2720">
    <property type="match status" value="1"/>
</dbReference>
<dbReference type="EMBL" id="JASJQH010000168">
    <property type="protein sequence ID" value="KAK9766304.1"/>
    <property type="molecule type" value="Genomic_DNA"/>
</dbReference>
<comment type="caution">
    <text evidence="3">The sequence shown here is derived from an EMBL/GenBank/DDBJ whole genome shotgun (WGS) entry which is preliminary data.</text>
</comment>
<evidence type="ECO:0000256" key="1">
    <source>
        <dbReference type="ARBA" id="ARBA00008842"/>
    </source>
</evidence>
<dbReference type="SUPFAM" id="SSF144000">
    <property type="entry name" value="Oxysterol-binding protein-like"/>
    <property type="match status" value="1"/>
</dbReference>
<evidence type="ECO:0000256" key="2">
    <source>
        <dbReference type="RuleBase" id="RU003844"/>
    </source>
</evidence>
<keyword evidence="4" id="KW-1185">Reference proteome</keyword>
<gene>
    <name evidence="3" type="primary">OSH6_1</name>
    <name evidence="3" type="ORF">K7432_004697</name>
</gene>
<organism evidence="3 4">
    <name type="scientific">Basidiobolus ranarum</name>
    <dbReference type="NCBI Taxonomy" id="34480"/>
    <lineage>
        <taxon>Eukaryota</taxon>
        <taxon>Fungi</taxon>
        <taxon>Fungi incertae sedis</taxon>
        <taxon>Zoopagomycota</taxon>
        <taxon>Entomophthoromycotina</taxon>
        <taxon>Basidiobolomycetes</taxon>
        <taxon>Basidiobolales</taxon>
        <taxon>Basidiobolaceae</taxon>
        <taxon>Basidiobolus</taxon>
    </lineage>
</organism>
<sequence>MSEHKEVLDDEPRSILMGIISQLSRGTDLSRVTLPVFILEPRSFLEKVTDFMSHPDLIQRAAFVDDPMERFIQIVRYYLSGWHIQPKGVKKPYNPVLGEHFRCKWTFPDATEAYYIAEQVSHHPPISAYAIYSPDNYLLATGELRPKSKFLGNSAASMLHGSTKVRFLNIPGEEYFITYPNIYARGILFGTMMMELGDCVTVKCPQNDFICNVEFKTKGFFSGSYNVIVGTIKKASTGEVLFEIGGTWSDKMEIRQVQNGRKGPWKLLFDVTTSQVFPKTVVPEEQQEPYESRRLWLKVTNALQSRNLNLATDEKTVIEDNQRRMTKERDENDIDWVPRFFTYKNGEYLPKLNHISTDPATANAQIKQFIFSQHEANVSYQELHPTRK</sequence>
<dbReference type="Proteomes" id="UP001479436">
    <property type="component" value="Unassembled WGS sequence"/>
</dbReference>
<dbReference type="PANTHER" id="PTHR10972:SF102">
    <property type="entry name" value="OXYSTEROL-BINDING PROTEIN"/>
    <property type="match status" value="1"/>
</dbReference>
<dbReference type="Gene3D" id="2.40.160.120">
    <property type="match status" value="1"/>
</dbReference>
<comment type="similarity">
    <text evidence="1 2">Belongs to the OSBP family.</text>
</comment>
<name>A0ABR2WXR3_9FUNG</name>
<protein>
    <submittedName>
        <fullName evidence="3">Oxysterol-binding protein OBPa</fullName>
    </submittedName>
</protein>
<dbReference type="InterPro" id="IPR037239">
    <property type="entry name" value="OSBP_sf"/>
</dbReference>
<accession>A0ABR2WXR3</accession>